<dbReference type="Proteomes" id="UP000494329">
    <property type="component" value="Unassembled WGS sequence"/>
</dbReference>
<dbReference type="SMART" id="SM00388">
    <property type="entry name" value="HisKA"/>
    <property type="match status" value="1"/>
</dbReference>
<evidence type="ECO:0000256" key="3">
    <source>
        <dbReference type="ARBA" id="ARBA00022553"/>
    </source>
</evidence>
<dbReference type="SUPFAM" id="SSF47384">
    <property type="entry name" value="Homodimeric domain of signal transducing histidine kinase"/>
    <property type="match status" value="1"/>
</dbReference>
<dbReference type="EMBL" id="CADIKF010000018">
    <property type="protein sequence ID" value="CAB3757381.1"/>
    <property type="molecule type" value="Genomic_DNA"/>
</dbReference>
<organism evidence="5 6">
    <name type="scientific">Paraburkholderia solisilvae</name>
    <dbReference type="NCBI Taxonomy" id="624376"/>
    <lineage>
        <taxon>Bacteria</taxon>
        <taxon>Pseudomonadati</taxon>
        <taxon>Pseudomonadota</taxon>
        <taxon>Betaproteobacteria</taxon>
        <taxon>Burkholderiales</taxon>
        <taxon>Burkholderiaceae</taxon>
        <taxon>Paraburkholderia</taxon>
    </lineage>
</organism>
<protein>
    <recommendedName>
        <fullName evidence="2">histidine kinase</fullName>
        <ecNumber evidence="2">2.7.13.3</ecNumber>
    </recommendedName>
</protein>
<reference evidence="5 6" key="1">
    <citation type="submission" date="2020-04" db="EMBL/GenBank/DDBJ databases">
        <authorList>
            <person name="De Canck E."/>
        </authorList>
    </citation>
    <scope>NUCLEOTIDE SEQUENCE [LARGE SCALE GENOMIC DNA]</scope>
    <source>
        <strain evidence="5 6">LMG 29739</strain>
    </source>
</reference>
<evidence type="ECO:0000259" key="4">
    <source>
        <dbReference type="PROSITE" id="PS50109"/>
    </source>
</evidence>
<evidence type="ECO:0000313" key="5">
    <source>
        <dbReference type="EMBL" id="CAB3757381.1"/>
    </source>
</evidence>
<dbReference type="InterPro" id="IPR036097">
    <property type="entry name" value="HisK_dim/P_sf"/>
</dbReference>
<keyword evidence="3" id="KW-0597">Phosphoprotein</keyword>
<dbReference type="Pfam" id="PF00512">
    <property type="entry name" value="HisKA"/>
    <property type="match status" value="1"/>
</dbReference>
<accession>A0A6J5DVP8</accession>
<dbReference type="InterPro" id="IPR003661">
    <property type="entry name" value="HisK_dim/P_dom"/>
</dbReference>
<dbReference type="SUPFAM" id="SSF55874">
    <property type="entry name" value="ATPase domain of HSP90 chaperone/DNA topoisomerase II/histidine kinase"/>
    <property type="match status" value="1"/>
</dbReference>
<dbReference type="InterPro" id="IPR005467">
    <property type="entry name" value="His_kinase_dom"/>
</dbReference>
<dbReference type="CDD" id="cd00082">
    <property type="entry name" value="HisKA"/>
    <property type="match status" value="1"/>
</dbReference>
<dbReference type="InterPro" id="IPR036890">
    <property type="entry name" value="HATPase_C_sf"/>
</dbReference>
<evidence type="ECO:0000256" key="2">
    <source>
        <dbReference type="ARBA" id="ARBA00012438"/>
    </source>
</evidence>
<dbReference type="PANTHER" id="PTHR43547:SF2">
    <property type="entry name" value="HYBRID SIGNAL TRANSDUCTION HISTIDINE KINASE C"/>
    <property type="match status" value="1"/>
</dbReference>
<dbReference type="PROSITE" id="PS50109">
    <property type="entry name" value="HIS_KIN"/>
    <property type="match status" value="1"/>
</dbReference>
<dbReference type="Gene3D" id="3.30.565.10">
    <property type="entry name" value="Histidine kinase-like ATPase, C-terminal domain"/>
    <property type="match status" value="1"/>
</dbReference>
<keyword evidence="5" id="KW-0808">Transferase</keyword>
<evidence type="ECO:0000313" key="6">
    <source>
        <dbReference type="Proteomes" id="UP000494329"/>
    </source>
</evidence>
<feature type="domain" description="Histidine kinase" evidence="4">
    <location>
        <begin position="58"/>
        <end position="280"/>
    </location>
</feature>
<keyword evidence="6" id="KW-1185">Reference proteome</keyword>
<dbReference type="Gene3D" id="1.10.287.130">
    <property type="match status" value="1"/>
</dbReference>
<dbReference type="EC" id="2.7.13.3" evidence="2"/>
<dbReference type="GO" id="GO:0000155">
    <property type="term" value="F:phosphorelay sensor kinase activity"/>
    <property type="evidence" value="ECO:0007669"/>
    <property type="project" value="InterPro"/>
</dbReference>
<sequence length="281" mass="30747">MLASHSNHEPLIRMSIVTTHSPAGSSEEPGVPGNAASERAARLCAQTALFMRDHVLSLVSHDLRSPLNAIHSWAYVLERKVDGADATAQRALAGIRSGVEQQVQLLESIVDTTRAETKNLALDRERFELRPLVDTTVIDVRDMLAQQRGVRLMLETPLAAEQLDGDRERVAAALWLMLTFATEASAQHSTVVLETRADTSMWHAVATFTAAPDALEDASLPHLLEMFARRQACEPRESGRIAWVLALCKRVAEAHEGAFEQGELVDGQPVKLSLRIPLNAG</sequence>
<gene>
    <name evidence="5" type="primary">rcsD</name>
    <name evidence="5" type="ORF">LMG29739_02681</name>
</gene>
<dbReference type="AlphaFoldDB" id="A0A6J5DVP8"/>
<name>A0A6J5DVP8_9BURK</name>
<evidence type="ECO:0000256" key="1">
    <source>
        <dbReference type="ARBA" id="ARBA00000085"/>
    </source>
</evidence>
<comment type="catalytic activity">
    <reaction evidence="1">
        <text>ATP + protein L-histidine = ADP + protein N-phospho-L-histidine.</text>
        <dbReference type="EC" id="2.7.13.3"/>
    </reaction>
</comment>
<proteinExistence type="predicted"/>
<dbReference type="PANTHER" id="PTHR43547">
    <property type="entry name" value="TWO-COMPONENT HISTIDINE KINASE"/>
    <property type="match status" value="1"/>
</dbReference>